<evidence type="ECO:0000259" key="7">
    <source>
        <dbReference type="Pfam" id="PF04542"/>
    </source>
</evidence>
<proteinExistence type="inferred from homology"/>
<reference evidence="9" key="1">
    <citation type="submission" date="2009-10" db="EMBL/GenBank/DDBJ databases">
        <title>Diversity of trophic interactions inside an arsenic-rich microbial ecosystem.</title>
        <authorList>
            <person name="Bertin P.N."/>
            <person name="Heinrich-Salmeron A."/>
            <person name="Pelletier E."/>
            <person name="Goulhen-Chollet F."/>
            <person name="Arsene-Ploetze F."/>
            <person name="Gallien S."/>
            <person name="Calteau A."/>
            <person name="Vallenet D."/>
            <person name="Casiot C."/>
            <person name="Chane-Woon-Ming B."/>
            <person name="Giloteaux L."/>
            <person name="Barakat M."/>
            <person name="Bonnefoy V."/>
            <person name="Bruneel O."/>
            <person name="Chandler M."/>
            <person name="Cleiss J."/>
            <person name="Duran R."/>
            <person name="Elbaz-Poulichet F."/>
            <person name="Fonknechten N."/>
            <person name="Lauga B."/>
            <person name="Mornico D."/>
            <person name="Ortet P."/>
            <person name="Schaeffer C."/>
            <person name="Siguier P."/>
            <person name="Alexander Thil Smith A."/>
            <person name="Van Dorsselaer A."/>
            <person name="Weissenbach J."/>
            <person name="Medigue C."/>
            <person name="Le Paslier D."/>
        </authorList>
    </citation>
    <scope>NUCLEOTIDE SEQUENCE</scope>
</reference>
<name>E6Q032_9ZZZZ</name>
<keyword evidence="4" id="KW-0238">DNA-binding</keyword>
<dbReference type="InterPro" id="IPR013324">
    <property type="entry name" value="RNA_pol_sigma_r3/r4-like"/>
</dbReference>
<feature type="domain" description="RNA polymerase sigma factor 70 region 4 type 2" evidence="8">
    <location>
        <begin position="245"/>
        <end position="296"/>
    </location>
</feature>
<feature type="domain" description="RNA polymerase sigma-70 region 2" evidence="7">
    <location>
        <begin position="137"/>
        <end position="203"/>
    </location>
</feature>
<accession>E6Q032</accession>
<dbReference type="GO" id="GO:0006352">
    <property type="term" value="P:DNA-templated transcription initiation"/>
    <property type="evidence" value="ECO:0007669"/>
    <property type="project" value="InterPro"/>
</dbReference>
<evidence type="ECO:0000256" key="5">
    <source>
        <dbReference type="ARBA" id="ARBA00023163"/>
    </source>
</evidence>
<dbReference type="InterPro" id="IPR013249">
    <property type="entry name" value="RNA_pol_sigma70_r4_t2"/>
</dbReference>
<dbReference type="InterPro" id="IPR013325">
    <property type="entry name" value="RNA_pol_sigma_r2"/>
</dbReference>
<dbReference type="InterPro" id="IPR007627">
    <property type="entry name" value="RNA_pol_sigma70_r2"/>
</dbReference>
<dbReference type="SUPFAM" id="SSF88946">
    <property type="entry name" value="Sigma2 domain of RNA polymerase sigma factors"/>
    <property type="match status" value="1"/>
</dbReference>
<dbReference type="PANTHER" id="PTHR43133">
    <property type="entry name" value="RNA POLYMERASE ECF-TYPE SIGMA FACTO"/>
    <property type="match status" value="1"/>
</dbReference>
<dbReference type="Pfam" id="PF04542">
    <property type="entry name" value="Sigma70_r2"/>
    <property type="match status" value="1"/>
</dbReference>
<dbReference type="CDD" id="cd06171">
    <property type="entry name" value="Sigma70_r4"/>
    <property type="match status" value="1"/>
</dbReference>
<evidence type="ECO:0000256" key="4">
    <source>
        <dbReference type="ARBA" id="ARBA00023125"/>
    </source>
</evidence>
<keyword evidence="5" id="KW-0804">Transcription</keyword>
<dbReference type="GO" id="GO:0003677">
    <property type="term" value="F:DNA binding"/>
    <property type="evidence" value="ECO:0007669"/>
    <property type="project" value="UniProtKB-KW"/>
</dbReference>
<feature type="region of interest" description="Disordered" evidence="6">
    <location>
        <begin position="205"/>
        <end position="231"/>
    </location>
</feature>
<dbReference type="Pfam" id="PF08281">
    <property type="entry name" value="Sigma70_r4_2"/>
    <property type="match status" value="1"/>
</dbReference>
<evidence type="ECO:0000256" key="6">
    <source>
        <dbReference type="SAM" id="MobiDB-lite"/>
    </source>
</evidence>
<dbReference type="InterPro" id="IPR036388">
    <property type="entry name" value="WH-like_DNA-bd_sf"/>
</dbReference>
<dbReference type="AlphaFoldDB" id="E6Q032"/>
<dbReference type="Gene3D" id="1.10.1740.10">
    <property type="match status" value="1"/>
</dbReference>
<comment type="caution">
    <text evidence="9">The sequence shown here is derived from an EMBL/GenBank/DDBJ whole genome shotgun (WGS) entry which is preliminary data.</text>
</comment>
<evidence type="ECO:0000259" key="8">
    <source>
        <dbReference type="Pfam" id="PF08281"/>
    </source>
</evidence>
<feature type="region of interest" description="Disordered" evidence="6">
    <location>
        <begin position="1"/>
        <end position="71"/>
    </location>
</feature>
<dbReference type="PANTHER" id="PTHR43133:SF8">
    <property type="entry name" value="RNA POLYMERASE SIGMA FACTOR HI_1459-RELATED"/>
    <property type="match status" value="1"/>
</dbReference>
<protein>
    <submittedName>
        <fullName evidence="9">RNA polymerase sigma factor (Modular protein)</fullName>
    </submittedName>
</protein>
<evidence type="ECO:0000256" key="3">
    <source>
        <dbReference type="ARBA" id="ARBA00023082"/>
    </source>
</evidence>
<comment type="similarity">
    <text evidence="1">Belongs to the sigma-70 factor family. ECF subfamily.</text>
</comment>
<dbReference type="Gene3D" id="1.10.10.10">
    <property type="entry name" value="Winged helix-like DNA-binding domain superfamily/Winged helix DNA-binding domain"/>
    <property type="match status" value="1"/>
</dbReference>
<gene>
    <name evidence="9" type="ORF">CARN3_0084</name>
</gene>
<keyword evidence="3" id="KW-0731">Sigma factor</keyword>
<dbReference type="PROSITE" id="PS01063">
    <property type="entry name" value="SIGMA70_ECF"/>
    <property type="match status" value="1"/>
</dbReference>
<evidence type="ECO:0000313" key="9">
    <source>
        <dbReference type="EMBL" id="CBI00541.1"/>
    </source>
</evidence>
<feature type="compositionally biased region" description="Polar residues" evidence="6">
    <location>
        <begin position="52"/>
        <end position="69"/>
    </location>
</feature>
<dbReference type="SUPFAM" id="SSF88659">
    <property type="entry name" value="Sigma3 and sigma4 domains of RNA polymerase sigma factors"/>
    <property type="match status" value="1"/>
</dbReference>
<dbReference type="InterPro" id="IPR039425">
    <property type="entry name" value="RNA_pol_sigma-70-like"/>
</dbReference>
<dbReference type="EMBL" id="CABN01000149">
    <property type="protein sequence ID" value="CBI00541.1"/>
    <property type="molecule type" value="Genomic_DNA"/>
</dbReference>
<evidence type="ECO:0000256" key="2">
    <source>
        <dbReference type="ARBA" id="ARBA00023015"/>
    </source>
</evidence>
<evidence type="ECO:0000256" key="1">
    <source>
        <dbReference type="ARBA" id="ARBA00010641"/>
    </source>
</evidence>
<sequence>MPDGLPHGASARRGSGPGAETDTETGALPGSEAATSAATGNDPINFPVTGAQEKTSGKNAKTAQPSSGSRVEKDMATLVMDSPGLGTGLRVNNTIESEAEHNPRSRAVVTNPEAEERDDATIMLAVAAGDEAGYSYLANKYHRQIIHFLYRMVRNEAIAEELAQEVFLRVYRSRSSYRAEAKFSTWLYRIATNLAMNHVRDSRQERAAQKVNLDEPDPETGTTPEIADQGPSVEQRLLREERMAAIRVQVASLPERQRMAILMHKYQEMDYRQIGEVLQLSESATKSLLFRAYQTLRERLKEFI</sequence>
<dbReference type="InterPro" id="IPR014284">
    <property type="entry name" value="RNA_pol_sigma-70_dom"/>
</dbReference>
<dbReference type="NCBIfam" id="TIGR02937">
    <property type="entry name" value="sigma70-ECF"/>
    <property type="match status" value="1"/>
</dbReference>
<keyword evidence="2" id="KW-0805">Transcription regulation</keyword>
<dbReference type="InterPro" id="IPR000838">
    <property type="entry name" value="RNA_pol_sigma70_ECF_CS"/>
</dbReference>
<dbReference type="GO" id="GO:0016987">
    <property type="term" value="F:sigma factor activity"/>
    <property type="evidence" value="ECO:0007669"/>
    <property type="project" value="UniProtKB-KW"/>
</dbReference>
<organism evidence="9">
    <name type="scientific">mine drainage metagenome</name>
    <dbReference type="NCBI Taxonomy" id="410659"/>
    <lineage>
        <taxon>unclassified sequences</taxon>
        <taxon>metagenomes</taxon>
        <taxon>ecological metagenomes</taxon>
    </lineage>
</organism>